<feature type="signal peptide" evidence="5">
    <location>
        <begin position="1"/>
        <end position="27"/>
    </location>
</feature>
<evidence type="ECO:0000313" key="6">
    <source>
        <dbReference type="EMBL" id="CRH07306.1"/>
    </source>
</evidence>
<organism evidence="6">
    <name type="scientific">Magnetococcus massalia (strain MO-1)</name>
    <dbReference type="NCBI Taxonomy" id="451514"/>
    <lineage>
        <taxon>Bacteria</taxon>
        <taxon>Pseudomonadati</taxon>
        <taxon>Pseudomonadota</taxon>
        <taxon>Magnetococcia</taxon>
        <taxon>Magnetococcales</taxon>
        <taxon>Magnetococcaceae</taxon>
        <taxon>Magnetococcus</taxon>
    </lineage>
</organism>
<dbReference type="EMBL" id="LO017727">
    <property type="protein sequence ID" value="CRH07306.1"/>
    <property type="molecule type" value="Genomic_DNA"/>
</dbReference>
<gene>
    <name evidence="6" type="ORF">MAGMO_3165</name>
</gene>
<dbReference type="InterPro" id="IPR050389">
    <property type="entry name" value="LysR-type_TF"/>
</dbReference>
<keyword evidence="4" id="KW-0804">Transcription</keyword>
<dbReference type="GO" id="GO:0003677">
    <property type="term" value="F:DNA binding"/>
    <property type="evidence" value="ECO:0007669"/>
    <property type="project" value="UniProtKB-KW"/>
</dbReference>
<evidence type="ECO:0000256" key="2">
    <source>
        <dbReference type="ARBA" id="ARBA00023015"/>
    </source>
</evidence>
<accession>A0A1S7LNH7</accession>
<dbReference type="PANTHER" id="PTHR30118">
    <property type="entry name" value="HTH-TYPE TRANSCRIPTIONAL REGULATOR LEUO-RELATED"/>
    <property type="match status" value="1"/>
</dbReference>
<keyword evidence="5" id="KW-0732">Signal</keyword>
<evidence type="ECO:0000256" key="1">
    <source>
        <dbReference type="ARBA" id="ARBA00009437"/>
    </source>
</evidence>
<keyword evidence="3" id="KW-0238">DNA-binding</keyword>
<dbReference type="PANTHER" id="PTHR30118:SF15">
    <property type="entry name" value="TRANSCRIPTIONAL REGULATORY PROTEIN"/>
    <property type="match status" value="1"/>
</dbReference>
<proteinExistence type="inferred from homology"/>
<name>A0A1S7LNH7_MAGMO</name>
<evidence type="ECO:0000256" key="4">
    <source>
        <dbReference type="ARBA" id="ARBA00023163"/>
    </source>
</evidence>
<reference evidence="6" key="1">
    <citation type="submission" date="2015-04" db="EMBL/GenBank/DDBJ databases">
        <authorList>
            <person name="Syromyatnikov M.Y."/>
            <person name="Popov V.N."/>
        </authorList>
    </citation>
    <scope>NUCLEOTIDE SEQUENCE</scope>
    <source>
        <strain evidence="6">MO-1</strain>
    </source>
</reference>
<dbReference type="Gene3D" id="3.40.190.10">
    <property type="entry name" value="Periplasmic binding protein-like II"/>
    <property type="match status" value="2"/>
</dbReference>
<evidence type="ECO:0000256" key="5">
    <source>
        <dbReference type="SAM" id="SignalP"/>
    </source>
</evidence>
<dbReference type="SUPFAM" id="SSF53850">
    <property type="entry name" value="Periplasmic binding protein-like II"/>
    <property type="match status" value="1"/>
</dbReference>
<evidence type="ECO:0000256" key="3">
    <source>
        <dbReference type="ARBA" id="ARBA00023125"/>
    </source>
</evidence>
<protein>
    <submittedName>
        <fullName evidence="6">Transcriptional regulator, LysR family</fullName>
    </submittedName>
</protein>
<dbReference type="AlphaFoldDB" id="A0A1S7LNH7"/>
<feature type="chain" id="PRO_5013137051" evidence="5">
    <location>
        <begin position="28"/>
        <end position="95"/>
    </location>
</feature>
<keyword evidence="2" id="KW-0805">Transcription regulation</keyword>
<sequence length="95" mass="10930">MVWNLYICRLSSFGMLPTMLANSNVMAVMPEGTARVVSRPLGLRVEPVPLKVPPLRMALAWHPRTDRDPPHIWFREQVKQLMLDACWREEGGCEE</sequence>
<comment type="similarity">
    <text evidence="1">Belongs to the LysR transcriptional regulatory family.</text>
</comment>